<dbReference type="AlphaFoldDB" id="A0A7G2CSZ9"/>
<evidence type="ECO:0000313" key="2">
    <source>
        <dbReference type="EMBL" id="CAD2222910.1"/>
    </source>
</evidence>
<evidence type="ECO:0000256" key="1">
    <source>
        <dbReference type="SAM" id="MobiDB-lite"/>
    </source>
</evidence>
<name>A0A7G2CSZ9_9TRYP</name>
<dbReference type="PANTHER" id="PTHR38148">
    <property type="entry name" value="BAR DOMAIN-CONTAINING PROTEIN"/>
    <property type="match status" value="1"/>
</dbReference>
<evidence type="ECO:0000313" key="3">
    <source>
        <dbReference type="Proteomes" id="UP000515908"/>
    </source>
</evidence>
<dbReference type="SUPFAM" id="SSF103657">
    <property type="entry name" value="BAR/IMD domain-like"/>
    <property type="match status" value="1"/>
</dbReference>
<proteinExistence type="predicted"/>
<keyword evidence="3" id="KW-1185">Reference proteome</keyword>
<sequence length="225" mass="25498">MKKFVNNVKSVVGTIDHTKDEEADKLSERLKTVYTIPSDIKSATSSMKSTVDTVVNSLERVAKAYAKVGEEEGAAAESKKLAEEITAAVKKIKDEAACTYKKALESDEIALKKLHDAVAEVRKLESDRKSKLNKYDVARVTVEQKEKEYEKKGKDISDSKKYEEEVASRDKHKKEYDEVNQSFKEKGEELLKMKDAEYMTSMREWSKTTIAFIKAIDTQLESVKP</sequence>
<organism evidence="2 3">
    <name type="scientific">Angomonas deanei</name>
    <dbReference type="NCBI Taxonomy" id="59799"/>
    <lineage>
        <taxon>Eukaryota</taxon>
        <taxon>Discoba</taxon>
        <taxon>Euglenozoa</taxon>
        <taxon>Kinetoplastea</taxon>
        <taxon>Metakinetoplastina</taxon>
        <taxon>Trypanosomatida</taxon>
        <taxon>Trypanosomatidae</taxon>
        <taxon>Strigomonadinae</taxon>
        <taxon>Angomonas</taxon>
    </lineage>
</organism>
<accession>A0A7G2CSZ9</accession>
<dbReference type="Gene3D" id="1.20.1270.60">
    <property type="entry name" value="Arfaptin homology (AH) domain/BAR domain"/>
    <property type="match status" value="1"/>
</dbReference>
<dbReference type="EMBL" id="LR877173">
    <property type="protein sequence ID" value="CAD2222910.1"/>
    <property type="molecule type" value="Genomic_DNA"/>
</dbReference>
<gene>
    <name evidence="2" type="ORF">ADEAN_001046600</name>
</gene>
<dbReference type="Proteomes" id="UP000515908">
    <property type="component" value="Chromosome 29"/>
</dbReference>
<dbReference type="VEuPathDB" id="TriTrypDB:ADEAN_001046600"/>
<feature type="region of interest" description="Disordered" evidence="1">
    <location>
        <begin position="150"/>
        <end position="175"/>
    </location>
</feature>
<reference evidence="2 3" key="1">
    <citation type="submission" date="2020-08" db="EMBL/GenBank/DDBJ databases">
        <authorList>
            <person name="Newling K."/>
            <person name="Davey J."/>
            <person name="Forrester S."/>
        </authorList>
    </citation>
    <scope>NUCLEOTIDE SEQUENCE [LARGE SCALE GENOMIC DNA]</scope>
    <source>
        <strain evidence="3">Crithidia deanei Carvalho (ATCC PRA-265)</strain>
    </source>
</reference>
<dbReference type="InterPro" id="IPR027267">
    <property type="entry name" value="AH/BAR_dom_sf"/>
</dbReference>
<protein>
    <submittedName>
        <fullName evidence="2">Uncharacterized protein</fullName>
    </submittedName>
</protein>
<dbReference type="PANTHER" id="PTHR38148:SF3">
    <property type="entry name" value="BAR DOMAIN-CONTAINING PROTEIN"/>
    <property type="match status" value="1"/>
</dbReference>